<dbReference type="PIRSF" id="PIRSF000390">
    <property type="entry name" value="PLP_StrS"/>
    <property type="match status" value="1"/>
</dbReference>
<feature type="active site" description="Proton acceptor" evidence="3">
    <location>
        <position position="189"/>
    </location>
</feature>
<organism evidence="6 7">
    <name type="scientific">Salmonella enterica subsp. salamae serovar 55:k:z39 str. 1315K</name>
    <dbReference type="NCBI Taxonomy" id="1243602"/>
    <lineage>
        <taxon>Bacteria</taxon>
        <taxon>Pseudomonadati</taxon>
        <taxon>Pseudomonadota</taxon>
        <taxon>Gammaproteobacteria</taxon>
        <taxon>Enterobacterales</taxon>
        <taxon>Enterobacteriaceae</taxon>
        <taxon>Salmonella</taxon>
    </lineage>
</organism>
<dbReference type="PANTHER" id="PTHR30244:SF36">
    <property type="entry name" value="3-OXO-GLUCOSE-6-PHOSPHATE:GLUTAMATE AMINOTRANSFERASE"/>
    <property type="match status" value="1"/>
</dbReference>
<sequence length="367" mass="41307">MIDFLNLKRINNKYEKELKDACARVIDSGWYIMGKELDSFESNFSEWCNVKNTVGVANGLDALILVLRAWIELGKLEAGDEVIVPANTYIASILAITENKLMPVLIEPDPVTFNICPENIKKAITNKTKVILPVHLYGQICPMDIIMDIAKENNLLVLEDSAQAHGASINGIKAGAWGHASGFSFYPGKNLGALGDAGAITTNDDELAQVVRALRNYGSHKKYENYYKGINSRLDEIQAAMLNVKLKYLDEDINIRRKIAEQYLEKIINPNIQLPAIKDASNHVWHLFVVKTEERLLLKDYLDKHNIQSLIHYPIAPHHQKAYEELKSLDLPIAELLHKNVLSIPMDPTMTQLEVDSVIDVLNGWKI</sequence>
<dbReference type="GO" id="GO:0000271">
    <property type="term" value="P:polysaccharide biosynthetic process"/>
    <property type="evidence" value="ECO:0007669"/>
    <property type="project" value="TreeGrafter"/>
</dbReference>
<evidence type="ECO:0000313" key="7">
    <source>
        <dbReference type="Proteomes" id="UP000198067"/>
    </source>
</evidence>
<dbReference type="Gene3D" id="3.90.1150.10">
    <property type="entry name" value="Aspartate Aminotransferase, domain 1"/>
    <property type="match status" value="1"/>
</dbReference>
<gene>
    <name evidence="6" type="ORF">LFZ47_09200</name>
</gene>
<dbReference type="GO" id="GO:0008483">
    <property type="term" value="F:transaminase activity"/>
    <property type="evidence" value="ECO:0007669"/>
    <property type="project" value="UniProtKB-KW"/>
</dbReference>
<evidence type="ECO:0000256" key="3">
    <source>
        <dbReference type="PIRSR" id="PIRSR000390-1"/>
    </source>
</evidence>
<dbReference type="Gene3D" id="3.40.640.10">
    <property type="entry name" value="Type I PLP-dependent aspartate aminotransferase-like (Major domain)"/>
    <property type="match status" value="1"/>
</dbReference>
<dbReference type="InterPro" id="IPR000653">
    <property type="entry name" value="DegT/StrS_aminotransferase"/>
</dbReference>
<reference evidence="6 7" key="1">
    <citation type="submission" date="2017-06" db="EMBL/GenBank/DDBJ databases">
        <title>Salmonella reference genomes for public health.</title>
        <authorList>
            <person name="Robertson J."/>
            <person name="Yoshida C."/>
            <person name="Gurnik S."/>
            <person name="Nash J."/>
        </authorList>
    </citation>
    <scope>NUCLEOTIDE SEQUENCE [LARGE SCALE GENOMIC DNA]</scope>
    <source>
        <strain evidence="6 7">1315K</strain>
    </source>
</reference>
<dbReference type="SUPFAM" id="SSF53383">
    <property type="entry name" value="PLP-dependent transferases"/>
    <property type="match status" value="1"/>
</dbReference>
<evidence type="ECO:0000256" key="4">
    <source>
        <dbReference type="PIRSR" id="PIRSR000390-2"/>
    </source>
</evidence>
<dbReference type="AlphaFoldDB" id="A0A6C7C1M9"/>
<dbReference type="InterPro" id="IPR015421">
    <property type="entry name" value="PyrdxlP-dep_Trfase_major"/>
</dbReference>
<proteinExistence type="inferred from homology"/>
<keyword evidence="6" id="KW-0808">Transferase</keyword>
<dbReference type="Pfam" id="PF01041">
    <property type="entry name" value="DegT_DnrJ_EryC1"/>
    <property type="match status" value="1"/>
</dbReference>
<accession>A0A6C7C1M9</accession>
<dbReference type="RefSeq" id="WP_080225228.1">
    <property type="nucleotide sequence ID" value="NZ_CP022139.1"/>
</dbReference>
<comment type="similarity">
    <text evidence="2 5">Belongs to the DegT/DnrJ/EryC1 family.</text>
</comment>
<dbReference type="GO" id="GO:0030170">
    <property type="term" value="F:pyridoxal phosphate binding"/>
    <property type="evidence" value="ECO:0007669"/>
    <property type="project" value="TreeGrafter"/>
</dbReference>
<evidence type="ECO:0000313" key="6">
    <source>
        <dbReference type="EMBL" id="ASG87752.1"/>
    </source>
</evidence>
<protein>
    <submittedName>
        <fullName evidence="6">DegT/DnrJ/EryC1/StrS family aminotransferase</fullName>
    </submittedName>
</protein>
<dbReference type="EMBL" id="CP022139">
    <property type="protein sequence ID" value="ASG87752.1"/>
    <property type="molecule type" value="Genomic_DNA"/>
</dbReference>
<dbReference type="CDD" id="cd00616">
    <property type="entry name" value="AHBA_syn"/>
    <property type="match status" value="1"/>
</dbReference>
<evidence type="ECO:0000256" key="5">
    <source>
        <dbReference type="RuleBase" id="RU004508"/>
    </source>
</evidence>
<dbReference type="Proteomes" id="UP000198067">
    <property type="component" value="Chromosome"/>
</dbReference>
<keyword evidence="6" id="KW-0032">Aminotransferase</keyword>
<name>A0A6C7C1M9_SALER</name>
<dbReference type="InterPro" id="IPR015422">
    <property type="entry name" value="PyrdxlP-dep_Trfase_small"/>
</dbReference>
<dbReference type="PANTHER" id="PTHR30244">
    <property type="entry name" value="TRANSAMINASE"/>
    <property type="match status" value="1"/>
</dbReference>
<evidence type="ECO:0000256" key="1">
    <source>
        <dbReference type="ARBA" id="ARBA00022898"/>
    </source>
</evidence>
<feature type="modified residue" description="N6-(pyridoxal phosphate)lysine" evidence="4">
    <location>
        <position position="189"/>
    </location>
</feature>
<keyword evidence="1 4" id="KW-0663">Pyridoxal phosphate</keyword>
<evidence type="ECO:0000256" key="2">
    <source>
        <dbReference type="ARBA" id="ARBA00037999"/>
    </source>
</evidence>
<dbReference type="InterPro" id="IPR015424">
    <property type="entry name" value="PyrdxlP-dep_Trfase"/>
</dbReference>